<evidence type="ECO:0000256" key="2">
    <source>
        <dbReference type="ARBA" id="ARBA00012438"/>
    </source>
</evidence>
<dbReference type="GO" id="GO:0005524">
    <property type="term" value="F:ATP binding"/>
    <property type="evidence" value="ECO:0007669"/>
    <property type="project" value="UniProtKB-KW"/>
</dbReference>
<dbReference type="CDD" id="cd00082">
    <property type="entry name" value="HisKA"/>
    <property type="match status" value="1"/>
</dbReference>
<dbReference type="SMART" id="SM00448">
    <property type="entry name" value="REC"/>
    <property type="match status" value="1"/>
</dbReference>
<dbReference type="InterPro" id="IPR003594">
    <property type="entry name" value="HATPase_dom"/>
</dbReference>
<evidence type="ECO:0000256" key="4">
    <source>
        <dbReference type="ARBA" id="ARBA00022679"/>
    </source>
</evidence>
<dbReference type="InterPro" id="IPR005467">
    <property type="entry name" value="His_kinase_dom"/>
</dbReference>
<dbReference type="InterPro" id="IPR001789">
    <property type="entry name" value="Sig_transdc_resp-reg_receiver"/>
</dbReference>
<feature type="modified residue" description="4-aspartylphosphate" evidence="6">
    <location>
        <position position="557"/>
    </location>
</feature>
<gene>
    <name evidence="9" type="ORF">VSR33_00435</name>
</gene>
<dbReference type="PANTHER" id="PTHR43547">
    <property type="entry name" value="TWO-COMPONENT HISTIDINE KINASE"/>
    <property type="match status" value="1"/>
</dbReference>
<keyword evidence="9" id="KW-0547">Nucleotide-binding</keyword>
<evidence type="ECO:0000256" key="1">
    <source>
        <dbReference type="ARBA" id="ARBA00000085"/>
    </source>
</evidence>
<keyword evidence="3 6" id="KW-0597">Phosphoprotein</keyword>
<dbReference type="InterPro" id="IPR003018">
    <property type="entry name" value="GAF"/>
</dbReference>
<dbReference type="SUPFAM" id="SSF55781">
    <property type="entry name" value="GAF domain-like"/>
    <property type="match status" value="1"/>
</dbReference>
<dbReference type="InterPro" id="IPR036890">
    <property type="entry name" value="HATPase_C_sf"/>
</dbReference>
<dbReference type="PROSITE" id="PS50110">
    <property type="entry name" value="RESPONSE_REGULATORY"/>
    <property type="match status" value="1"/>
</dbReference>
<organism evidence="9 10">
    <name type="scientific">Paraburkholderia guartelaensis</name>
    <dbReference type="NCBI Taxonomy" id="2546446"/>
    <lineage>
        <taxon>Bacteria</taxon>
        <taxon>Pseudomonadati</taxon>
        <taxon>Pseudomonadota</taxon>
        <taxon>Betaproteobacteria</taxon>
        <taxon>Burkholderiales</taxon>
        <taxon>Burkholderiaceae</taxon>
        <taxon>Paraburkholderia</taxon>
    </lineage>
</organism>
<dbReference type="Gene3D" id="3.30.565.10">
    <property type="entry name" value="Histidine kinase-like ATPase, C-terminal domain"/>
    <property type="match status" value="1"/>
</dbReference>
<evidence type="ECO:0000259" key="7">
    <source>
        <dbReference type="PROSITE" id="PS50109"/>
    </source>
</evidence>
<proteinExistence type="predicted"/>
<name>A0ABU9S3L1_9BURK</name>
<dbReference type="SUPFAM" id="SSF52172">
    <property type="entry name" value="CheY-like"/>
    <property type="match status" value="1"/>
</dbReference>
<dbReference type="InterPro" id="IPR036097">
    <property type="entry name" value="HisK_dim/P_sf"/>
</dbReference>
<dbReference type="InterPro" id="IPR003661">
    <property type="entry name" value="HisK_dim/P_dom"/>
</dbReference>
<dbReference type="SMART" id="SM00388">
    <property type="entry name" value="HisKA"/>
    <property type="match status" value="1"/>
</dbReference>
<dbReference type="RefSeq" id="WP_406951034.1">
    <property type="nucleotide sequence ID" value="NZ_JAYMRW010000001.1"/>
</dbReference>
<feature type="domain" description="Histidine kinase" evidence="7">
    <location>
        <begin position="266"/>
        <end position="488"/>
    </location>
</feature>
<keyword evidence="4" id="KW-0808">Transferase</keyword>
<reference evidence="9 10" key="1">
    <citation type="submission" date="2024-01" db="EMBL/GenBank/DDBJ databases">
        <title>The diversity of rhizobia nodulating Mimosa spp. in eleven states of Brazil covering several biomes is determined by host plant, location, and edaphic factors.</title>
        <authorList>
            <person name="Rouws L."/>
            <person name="Barauna A."/>
            <person name="Beukes C."/>
            <person name="De Faria S.M."/>
            <person name="Gross E."/>
            <person name="Dos Reis Junior F.B."/>
            <person name="Simon M."/>
            <person name="Maluk M."/>
            <person name="Odee D.W."/>
            <person name="Kenicer G."/>
            <person name="Young J.P.W."/>
            <person name="Reis V.M."/>
            <person name="Zilli J."/>
            <person name="James E.K."/>
        </authorList>
    </citation>
    <scope>NUCLEOTIDE SEQUENCE [LARGE SCALE GENOMIC DNA]</scope>
    <source>
        <strain evidence="9 10">JPY164</strain>
    </source>
</reference>
<dbReference type="EC" id="2.7.13.3" evidence="2"/>
<evidence type="ECO:0000259" key="8">
    <source>
        <dbReference type="PROSITE" id="PS50110"/>
    </source>
</evidence>
<dbReference type="Gene3D" id="3.30.450.40">
    <property type="match status" value="1"/>
</dbReference>
<dbReference type="PANTHER" id="PTHR43547:SF2">
    <property type="entry name" value="HYBRID SIGNAL TRANSDUCTION HISTIDINE KINASE C"/>
    <property type="match status" value="1"/>
</dbReference>
<dbReference type="Pfam" id="PF00512">
    <property type="entry name" value="HisKA"/>
    <property type="match status" value="1"/>
</dbReference>
<dbReference type="EMBL" id="JAYMRW010000001">
    <property type="protein sequence ID" value="MEM5445967.1"/>
    <property type="molecule type" value="Genomic_DNA"/>
</dbReference>
<evidence type="ECO:0000256" key="3">
    <source>
        <dbReference type="ARBA" id="ARBA00022553"/>
    </source>
</evidence>
<dbReference type="Gene3D" id="3.40.50.2300">
    <property type="match status" value="1"/>
</dbReference>
<protein>
    <recommendedName>
        <fullName evidence="2">histidine kinase</fullName>
        <ecNumber evidence="2">2.7.13.3</ecNumber>
    </recommendedName>
</protein>
<evidence type="ECO:0000256" key="5">
    <source>
        <dbReference type="ARBA" id="ARBA00022777"/>
    </source>
</evidence>
<feature type="domain" description="Response regulatory" evidence="8">
    <location>
        <begin position="508"/>
        <end position="624"/>
    </location>
</feature>
<dbReference type="InterPro" id="IPR004358">
    <property type="entry name" value="Sig_transdc_His_kin-like_C"/>
</dbReference>
<dbReference type="SMART" id="SM00065">
    <property type="entry name" value="GAF"/>
    <property type="match status" value="1"/>
</dbReference>
<dbReference type="Pfam" id="PF00072">
    <property type="entry name" value="Response_reg"/>
    <property type="match status" value="1"/>
</dbReference>
<dbReference type="PROSITE" id="PS50109">
    <property type="entry name" value="HIS_KIN"/>
    <property type="match status" value="1"/>
</dbReference>
<accession>A0ABU9S3L1</accession>
<dbReference type="CDD" id="cd00075">
    <property type="entry name" value="HATPase"/>
    <property type="match status" value="1"/>
</dbReference>
<dbReference type="InterPro" id="IPR011006">
    <property type="entry name" value="CheY-like_superfamily"/>
</dbReference>
<dbReference type="CDD" id="cd17580">
    <property type="entry name" value="REC_2_DhkD-like"/>
    <property type="match status" value="1"/>
</dbReference>
<keyword evidence="5" id="KW-0418">Kinase</keyword>
<dbReference type="SMART" id="SM00387">
    <property type="entry name" value="HATPase_c"/>
    <property type="match status" value="1"/>
</dbReference>
<dbReference type="Proteomes" id="UP001390669">
    <property type="component" value="Unassembled WGS sequence"/>
</dbReference>
<dbReference type="InterPro" id="IPR029016">
    <property type="entry name" value="GAF-like_dom_sf"/>
</dbReference>
<dbReference type="SUPFAM" id="SSF47384">
    <property type="entry name" value="Homodimeric domain of signal transducing histidine kinase"/>
    <property type="match status" value="1"/>
</dbReference>
<dbReference type="Gene3D" id="1.10.287.130">
    <property type="match status" value="1"/>
</dbReference>
<dbReference type="PRINTS" id="PR00344">
    <property type="entry name" value="BCTRLSENSOR"/>
</dbReference>
<dbReference type="Pfam" id="PF13185">
    <property type="entry name" value="GAF_2"/>
    <property type="match status" value="1"/>
</dbReference>
<dbReference type="SUPFAM" id="SSF55874">
    <property type="entry name" value="ATPase domain of HSP90 chaperone/DNA topoisomerase II/histidine kinase"/>
    <property type="match status" value="1"/>
</dbReference>
<evidence type="ECO:0000256" key="6">
    <source>
        <dbReference type="PROSITE-ProRule" id="PRU00169"/>
    </source>
</evidence>
<keyword evidence="9" id="KW-0067">ATP-binding</keyword>
<comment type="catalytic activity">
    <reaction evidence="1">
        <text>ATP + protein L-histidine = ADP + protein N-phospho-L-histidine.</text>
        <dbReference type="EC" id="2.7.13.3"/>
    </reaction>
</comment>
<keyword evidence="10" id="KW-1185">Reference proteome</keyword>
<comment type="caution">
    <text evidence="9">The sequence shown here is derived from an EMBL/GenBank/DDBJ whole genome shotgun (WGS) entry which is preliminary data.</text>
</comment>
<sequence length="632" mass="68652">MSLAVTVSVFFVRCIARHSRCGVQCAPVRNAAITNILRQLTFSSAVHKMSQPHYHDINSFIGPPEETAMAPKRRSPAIADIDARPSRAPDHARENQALLALVTAQLDSREVLLQRIADFAMRLCCAQSAGISLLEREGEERYFRWHSVAGKFANLCGSRIHWSDCPCAAVLEAGKPLLFTALSDDFPILAPACADVQEALILPIVSKGRPLGAIWVASLEERSRFSREDQRVLGEFAAVAGSALDLVEARDHSRMQTQRYSEVIAVLAHEFRNPLAPLENAFQALQMICKDRAPQREYFAVAQRQIAQLKRLMDELQDASRLDHDKLNVDPTDASLNEILSDALASIRERVQARRHTLSVRPLAGDLRLFADPTRLTQVIVNLLSNAVRYTPDGGEITLVVEQKSTGGARCVEISIRDNGIGIDPAVLSRIFEPFAQFAGKSARLEGGLGIGLPIAQRLAQLHGGEILVTSEGIGRGTLARLSIPVRTGSAETVKPLPAVLAGNGPARVLIVDDNADACFALGALLELEGHEVRTAGDGASALTMLRQWKPHLALVDIGMPGMNGYELAERMRAMPDHANVMLVALSGHVSDSDRAAALAAGFHAHLAKPADIGRLRTMLQMCAQDGWRMTG</sequence>
<evidence type="ECO:0000313" key="10">
    <source>
        <dbReference type="Proteomes" id="UP001390669"/>
    </source>
</evidence>
<evidence type="ECO:0000313" key="9">
    <source>
        <dbReference type="EMBL" id="MEM5445967.1"/>
    </source>
</evidence>
<dbReference type="Pfam" id="PF02518">
    <property type="entry name" value="HATPase_c"/>
    <property type="match status" value="1"/>
</dbReference>